<dbReference type="EMBL" id="JXAL01000028">
    <property type="protein sequence ID" value="KIL34663.1"/>
    <property type="molecule type" value="Genomic_DNA"/>
</dbReference>
<keyword evidence="1" id="KW-0812">Transmembrane</keyword>
<feature type="transmembrane region" description="Helical" evidence="1">
    <location>
        <begin position="246"/>
        <end position="265"/>
    </location>
</feature>
<keyword evidence="3" id="KW-1185">Reference proteome</keyword>
<keyword evidence="1" id="KW-0472">Membrane</keyword>
<dbReference type="Proteomes" id="UP000054526">
    <property type="component" value="Unassembled WGS sequence"/>
</dbReference>
<protein>
    <recommendedName>
        <fullName evidence="4">DUF2157 domain-containing protein</fullName>
    </recommendedName>
</protein>
<organism evidence="2 3">
    <name type="scientific">Cohnella kolymensis</name>
    <dbReference type="NCBI Taxonomy" id="1590652"/>
    <lineage>
        <taxon>Bacteria</taxon>
        <taxon>Bacillati</taxon>
        <taxon>Bacillota</taxon>
        <taxon>Bacilli</taxon>
        <taxon>Bacillales</taxon>
        <taxon>Paenibacillaceae</taxon>
        <taxon>Cohnella</taxon>
    </lineage>
</organism>
<feature type="transmembrane region" description="Helical" evidence="1">
    <location>
        <begin position="140"/>
        <end position="159"/>
    </location>
</feature>
<feature type="transmembrane region" description="Helical" evidence="1">
    <location>
        <begin position="61"/>
        <end position="78"/>
    </location>
</feature>
<feature type="transmembrane region" description="Helical" evidence="1">
    <location>
        <begin position="84"/>
        <end position="104"/>
    </location>
</feature>
<feature type="transmembrane region" description="Helical" evidence="1">
    <location>
        <begin position="220"/>
        <end position="240"/>
    </location>
</feature>
<proteinExistence type="predicted"/>
<comment type="caution">
    <text evidence="2">The sequence shown here is derived from an EMBL/GenBank/DDBJ whole genome shotgun (WGS) entry which is preliminary data.</text>
</comment>
<evidence type="ECO:0000313" key="3">
    <source>
        <dbReference type="Proteomes" id="UP000054526"/>
    </source>
</evidence>
<feature type="transmembrane region" description="Helical" evidence="1">
    <location>
        <begin position="164"/>
        <end position="182"/>
    </location>
</feature>
<feature type="transmembrane region" description="Helical" evidence="1">
    <location>
        <begin position="113"/>
        <end position="134"/>
    </location>
</feature>
<feature type="transmembrane region" description="Helical" evidence="1">
    <location>
        <begin position="194"/>
        <end position="213"/>
    </location>
</feature>
<evidence type="ECO:0000256" key="1">
    <source>
        <dbReference type="SAM" id="Phobius"/>
    </source>
</evidence>
<gene>
    <name evidence="2" type="ORF">SD71_18440</name>
</gene>
<sequence length="274" mass="30627">MDDDKRKTIVNEIDVWRRGKLLPEQYCDFLQNLYLDDLNERPKGIVGAAVQKIGQASVKHWLLVFVSFALICIIVLHFSAFPAALQIAITGIVTAAFTGLGAWLREKQPLKGLLWISAAMIFLPVAGLSVLVLQDWDARAGPAVLLGICALVWICCGVLLRLSLLHAAGWVGLVILYGALLSDRLPDPSLLEVQIFWLPAALLFGWLSWFLHVRYKPAGSVFFALALILWFMPEVYSALLDIHPDWIQLQLLCKIAAAGVGLFRLRKQWMEWVA</sequence>
<evidence type="ECO:0000313" key="2">
    <source>
        <dbReference type="EMBL" id="KIL34663.1"/>
    </source>
</evidence>
<reference evidence="2 3" key="1">
    <citation type="submission" date="2014-12" db="EMBL/GenBank/DDBJ databases">
        <title>Draft genome sequence of Cohnella kolymensis strain B-2846.</title>
        <authorList>
            <person name="Karlyshev A.V."/>
            <person name="Kudryashova E.B."/>
        </authorList>
    </citation>
    <scope>NUCLEOTIDE SEQUENCE [LARGE SCALE GENOMIC DNA]</scope>
    <source>
        <strain evidence="2 3">VKM B-2846</strain>
    </source>
</reference>
<accession>A0ABR5A0S6</accession>
<name>A0ABR5A0S6_9BACL</name>
<evidence type="ECO:0008006" key="4">
    <source>
        <dbReference type="Google" id="ProtNLM"/>
    </source>
</evidence>
<keyword evidence="1" id="KW-1133">Transmembrane helix</keyword>